<sequence>MGGGKIPVEVGRCEEVILGARQQTDFGLEHFGEHLYVLYADHVIPASVAKRLEKLQRNFLWGRGLAGEEIWDFQQGWDKFSKRVVVVKYSISWGRLRCLITSHARMVVCFEMLSLGGSFRMGAGFVVLPLAVGRIVIRWSCRGSGGCSGDDGQLEGGRLGNRGGRLGFLFRHVLLLIWREWIEDYIKEWKNPLLVARVVWG</sequence>
<keyword evidence="2" id="KW-1185">Reference proteome</keyword>
<comment type="caution">
    <text evidence="1">The sequence shown here is derived from an EMBL/GenBank/DDBJ whole genome shotgun (WGS) entry which is preliminary data.</text>
</comment>
<proteinExistence type="predicted"/>
<dbReference type="EMBL" id="BJWL01000022">
    <property type="protein sequence ID" value="GFZ11511.1"/>
    <property type="molecule type" value="Genomic_DNA"/>
</dbReference>
<reference evidence="1 2" key="1">
    <citation type="submission" date="2019-07" db="EMBL/GenBank/DDBJ databases">
        <title>De Novo Assembly of kiwifruit Actinidia rufa.</title>
        <authorList>
            <person name="Sugita-Konishi S."/>
            <person name="Sato K."/>
            <person name="Mori E."/>
            <person name="Abe Y."/>
            <person name="Kisaki G."/>
            <person name="Hamano K."/>
            <person name="Suezawa K."/>
            <person name="Otani M."/>
            <person name="Fukuda T."/>
            <person name="Manabe T."/>
            <person name="Gomi K."/>
            <person name="Tabuchi M."/>
            <person name="Akimitsu K."/>
            <person name="Kataoka I."/>
        </authorList>
    </citation>
    <scope>NUCLEOTIDE SEQUENCE [LARGE SCALE GENOMIC DNA]</scope>
    <source>
        <strain evidence="2">cv. Fuchu</strain>
    </source>
</reference>
<evidence type="ECO:0000313" key="1">
    <source>
        <dbReference type="EMBL" id="GFZ11511.1"/>
    </source>
</evidence>
<dbReference type="AlphaFoldDB" id="A0A7J0GL86"/>
<name>A0A7J0GL86_9ERIC</name>
<gene>
    <name evidence="1" type="ORF">Acr_22g0009090</name>
</gene>
<accession>A0A7J0GL86</accession>
<dbReference type="Proteomes" id="UP000585474">
    <property type="component" value="Unassembled WGS sequence"/>
</dbReference>
<organism evidence="1 2">
    <name type="scientific">Actinidia rufa</name>
    <dbReference type="NCBI Taxonomy" id="165716"/>
    <lineage>
        <taxon>Eukaryota</taxon>
        <taxon>Viridiplantae</taxon>
        <taxon>Streptophyta</taxon>
        <taxon>Embryophyta</taxon>
        <taxon>Tracheophyta</taxon>
        <taxon>Spermatophyta</taxon>
        <taxon>Magnoliopsida</taxon>
        <taxon>eudicotyledons</taxon>
        <taxon>Gunneridae</taxon>
        <taxon>Pentapetalae</taxon>
        <taxon>asterids</taxon>
        <taxon>Ericales</taxon>
        <taxon>Actinidiaceae</taxon>
        <taxon>Actinidia</taxon>
    </lineage>
</organism>
<protein>
    <submittedName>
        <fullName evidence="1">Uncharacterized protein</fullName>
    </submittedName>
</protein>
<evidence type="ECO:0000313" key="2">
    <source>
        <dbReference type="Proteomes" id="UP000585474"/>
    </source>
</evidence>